<accession>A0A0C3KII0</accession>
<evidence type="ECO:0000313" key="2">
    <source>
        <dbReference type="EMBL" id="KIO21303.1"/>
    </source>
</evidence>
<reference evidence="2 3" key="1">
    <citation type="submission" date="2014-04" db="EMBL/GenBank/DDBJ databases">
        <authorList>
            <consortium name="DOE Joint Genome Institute"/>
            <person name="Kuo A."/>
            <person name="Girlanda M."/>
            <person name="Perotto S."/>
            <person name="Kohler A."/>
            <person name="Nagy L.G."/>
            <person name="Floudas D."/>
            <person name="Copeland A."/>
            <person name="Barry K.W."/>
            <person name="Cichocki N."/>
            <person name="Veneault-Fourrey C."/>
            <person name="LaButti K."/>
            <person name="Lindquist E.A."/>
            <person name="Lipzen A."/>
            <person name="Lundell T."/>
            <person name="Morin E."/>
            <person name="Murat C."/>
            <person name="Sun H."/>
            <person name="Tunlid A."/>
            <person name="Henrissat B."/>
            <person name="Grigoriev I.V."/>
            <person name="Hibbett D.S."/>
            <person name="Martin F."/>
            <person name="Nordberg H.P."/>
            <person name="Cantor M.N."/>
            <person name="Hua S.X."/>
        </authorList>
    </citation>
    <scope>NUCLEOTIDE SEQUENCE [LARGE SCALE GENOMIC DNA]</scope>
    <source>
        <strain evidence="2 3">MUT 4182</strain>
    </source>
</reference>
<keyword evidence="3" id="KW-1185">Reference proteome</keyword>
<evidence type="ECO:0008006" key="4">
    <source>
        <dbReference type="Google" id="ProtNLM"/>
    </source>
</evidence>
<evidence type="ECO:0000256" key="1">
    <source>
        <dbReference type="SAM" id="MobiDB-lite"/>
    </source>
</evidence>
<feature type="compositionally biased region" description="Acidic residues" evidence="1">
    <location>
        <begin position="7"/>
        <end position="25"/>
    </location>
</feature>
<organism evidence="2 3">
    <name type="scientific">Tulasnella calospora MUT 4182</name>
    <dbReference type="NCBI Taxonomy" id="1051891"/>
    <lineage>
        <taxon>Eukaryota</taxon>
        <taxon>Fungi</taxon>
        <taxon>Dikarya</taxon>
        <taxon>Basidiomycota</taxon>
        <taxon>Agaricomycotina</taxon>
        <taxon>Agaricomycetes</taxon>
        <taxon>Cantharellales</taxon>
        <taxon>Tulasnellaceae</taxon>
        <taxon>Tulasnella</taxon>
    </lineage>
</organism>
<dbReference type="EMBL" id="KN823142">
    <property type="protein sequence ID" value="KIO21303.1"/>
    <property type="molecule type" value="Genomic_DNA"/>
</dbReference>
<protein>
    <recommendedName>
        <fullName evidence="4">BTB domain-containing protein</fullName>
    </recommendedName>
</protein>
<sequence>MRNDPFLTEDETWTDAELLSDEELDQSPPTGAGWQTVLSASHTRKASDYSKNHSFGSSVGRPKSASSSIRSDSSSLWREPTPPYTLADLKITFESEDGQHVFIEPANLFVEDSPLIYNLVRQDIGAEVFNPDPITKLSNLKRHPNRQPKKGLGERLKYRLVGVTPFDFESLLVGLKPKLGQEIPYEQLCPLLVLATEWGFDSIRKYAIDALSKQDDLPVPRILLARRARVPEWLPEAYLTLATRLAPPSKYEASVLGPESTLCISDARSKIRDRRLSLIEGPRPNMLMGKWFVLHPGCWVTLIAAWKSVLTDEKYVQASPGSPRISGPAQAMFGALRDQRPLCRSCQPKTAIATWLNLSADDMLAKGYFKSRLGVGLELWSATDSGL</sequence>
<dbReference type="AlphaFoldDB" id="A0A0C3KII0"/>
<proteinExistence type="predicted"/>
<dbReference type="Proteomes" id="UP000054248">
    <property type="component" value="Unassembled WGS sequence"/>
</dbReference>
<evidence type="ECO:0000313" key="3">
    <source>
        <dbReference type="Proteomes" id="UP000054248"/>
    </source>
</evidence>
<dbReference type="HOGENOM" id="CLU_726022_0_0_1"/>
<feature type="region of interest" description="Disordered" evidence="1">
    <location>
        <begin position="1"/>
        <end position="78"/>
    </location>
</feature>
<gene>
    <name evidence="2" type="ORF">M407DRAFT_29079</name>
</gene>
<name>A0A0C3KII0_9AGAM</name>
<reference evidence="3" key="2">
    <citation type="submission" date="2015-01" db="EMBL/GenBank/DDBJ databases">
        <title>Evolutionary Origins and Diversification of the Mycorrhizal Mutualists.</title>
        <authorList>
            <consortium name="DOE Joint Genome Institute"/>
            <consortium name="Mycorrhizal Genomics Consortium"/>
            <person name="Kohler A."/>
            <person name="Kuo A."/>
            <person name="Nagy L.G."/>
            <person name="Floudas D."/>
            <person name="Copeland A."/>
            <person name="Barry K.W."/>
            <person name="Cichocki N."/>
            <person name="Veneault-Fourrey C."/>
            <person name="LaButti K."/>
            <person name="Lindquist E.A."/>
            <person name="Lipzen A."/>
            <person name="Lundell T."/>
            <person name="Morin E."/>
            <person name="Murat C."/>
            <person name="Riley R."/>
            <person name="Ohm R."/>
            <person name="Sun H."/>
            <person name="Tunlid A."/>
            <person name="Henrissat B."/>
            <person name="Grigoriev I.V."/>
            <person name="Hibbett D.S."/>
            <person name="Martin F."/>
        </authorList>
    </citation>
    <scope>NUCLEOTIDE SEQUENCE [LARGE SCALE GENOMIC DNA]</scope>
    <source>
        <strain evidence="3">MUT 4182</strain>
    </source>
</reference>
<dbReference type="OrthoDB" id="2367075at2759"/>
<feature type="compositionally biased region" description="Low complexity" evidence="1">
    <location>
        <begin position="64"/>
        <end position="75"/>
    </location>
</feature>